<feature type="region of interest" description="Disordered" evidence="1">
    <location>
        <begin position="1"/>
        <end position="111"/>
    </location>
</feature>
<comment type="caution">
    <text evidence="3">The sequence shown here is derived from an EMBL/GenBank/DDBJ whole genome shotgun (WGS) entry which is preliminary data.</text>
</comment>
<dbReference type="EMBL" id="JAUTIX010000007">
    <property type="protein sequence ID" value="MDP0399607.1"/>
    <property type="molecule type" value="Genomic_DNA"/>
</dbReference>
<keyword evidence="2" id="KW-0472">Membrane</keyword>
<proteinExistence type="predicted"/>
<accession>A0AA90SMS7</accession>
<evidence type="ECO:0000256" key="1">
    <source>
        <dbReference type="SAM" id="MobiDB-lite"/>
    </source>
</evidence>
<dbReference type="RefSeq" id="WP_305112197.1">
    <property type="nucleotide sequence ID" value="NZ_JAUTIX010000007.1"/>
</dbReference>
<dbReference type="AlphaFoldDB" id="A0AA90SMS7"/>
<dbReference type="Proteomes" id="UP001178281">
    <property type="component" value="Unassembled WGS sequence"/>
</dbReference>
<name>A0AA90SMS7_9ACTN</name>
<feature type="compositionally biased region" description="Pro residues" evidence="1">
    <location>
        <begin position="23"/>
        <end position="49"/>
    </location>
</feature>
<feature type="compositionally biased region" description="Gly residues" evidence="1">
    <location>
        <begin position="98"/>
        <end position="111"/>
    </location>
</feature>
<keyword evidence="2" id="KW-0812">Transmembrane</keyword>
<feature type="compositionally biased region" description="Low complexity" evidence="1">
    <location>
        <begin position="142"/>
        <end position="174"/>
    </location>
</feature>
<dbReference type="InterPro" id="IPR038468">
    <property type="entry name" value="MmpS_C"/>
</dbReference>
<protein>
    <submittedName>
        <fullName evidence="3">Uncharacterized protein</fullName>
    </submittedName>
</protein>
<keyword evidence="2" id="KW-1133">Transmembrane helix</keyword>
<feature type="region of interest" description="Disordered" evidence="1">
    <location>
        <begin position="142"/>
        <end position="192"/>
    </location>
</feature>
<feature type="compositionally biased region" description="Low complexity" evidence="1">
    <location>
        <begin position="1"/>
        <end position="22"/>
    </location>
</feature>
<evidence type="ECO:0000313" key="4">
    <source>
        <dbReference type="Proteomes" id="UP001178281"/>
    </source>
</evidence>
<gene>
    <name evidence="3" type="ORF">Q7X28_16920</name>
</gene>
<feature type="transmembrane region" description="Helical" evidence="2">
    <location>
        <begin position="117"/>
        <end position="139"/>
    </location>
</feature>
<evidence type="ECO:0000256" key="2">
    <source>
        <dbReference type="SAM" id="Phobius"/>
    </source>
</evidence>
<organism evidence="3 4">
    <name type="scientific">Tsukamurella strandjordii</name>
    <dbReference type="NCBI Taxonomy" id="147577"/>
    <lineage>
        <taxon>Bacteria</taxon>
        <taxon>Bacillati</taxon>
        <taxon>Actinomycetota</taxon>
        <taxon>Actinomycetes</taxon>
        <taxon>Mycobacteriales</taxon>
        <taxon>Tsukamurellaceae</taxon>
        <taxon>Tsukamurella</taxon>
    </lineage>
</organism>
<evidence type="ECO:0000313" key="3">
    <source>
        <dbReference type="EMBL" id="MDP0399607.1"/>
    </source>
</evidence>
<dbReference type="Gene3D" id="2.60.40.2880">
    <property type="entry name" value="MmpS1-5, C-terminal soluble domain"/>
    <property type="match status" value="1"/>
</dbReference>
<sequence length="279" mass="27901">MGYPDPQQNPGQHPGGQNYPAQPGGPVPPQQPGGPYPPAQPGGPYPPAQPRGYQPTREMGREETGGQPGGYELGYAPGAYGPYDGQQPPQGPPPGDPYGPGGPGGGDGGDGNKNKKVLWIAVATVIFVLVLAGVVVGVATSGSKETAATTTATPTTTATRTTTKAPATGGTASPSFSLPNIFGGGSTTGPNARQWQVEVSGSGSAQLVTIGIPDTSLFGSQPLPWSKTFSSDAALVNITVIGYTGDVTCKITRNGTVVSEQKSSAEGTGGGPLICSSGR</sequence>
<reference evidence="3" key="1">
    <citation type="submission" date="2023-08" db="EMBL/GenBank/DDBJ databases">
        <title>The draft genome of Tsukamurella strandjordii strain 050030.</title>
        <authorList>
            <person name="Zhao F."/>
            <person name="Feng Y."/>
            <person name="Zong Z."/>
        </authorList>
    </citation>
    <scope>NUCLEOTIDE SEQUENCE</scope>
    <source>
        <strain evidence="3">050030</strain>
    </source>
</reference>
<feature type="compositionally biased region" description="Low complexity" evidence="1">
    <location>
        <begin position="73"/>
        <end position="88"/>
    </location>
</feature>
<keyword evidence="4" id="KW-1185">Reference proteome</keyword>